<evidence type="ECO:0000313" key="4">
    <source>
        <dbReference type="Proteomes" id="UP000295536"/>
    </source>
</evidence>
<gene>
    <name evidence="2" type="ORF">EDC36_11813</name>
    <name evidence="3" type="ORF">Tigna_01242</name>
</gene>
<protein>
    <submittedName>
        <fullName evidence="3">PsiF repeat protein</fullName>
    </submittedName>
    <submittedName>
        <fullName evidence="2">PsiF repeat-containing protein</fullName>
    </submittedName>
</protein>
<proteinExistence type="predicted"/>
<dbReference type="Proteomes" id="UP000295536">
    <property type="component" value="Unassembled WGS sequence"/>
</dbReference>
<reference evidence="2 4" key="1">
    <citation type="submission" date="2019-03" db="EMBL/GenBank/DDBJ databases">
        <title>Genomic Encyclopedia of Type Strains, Phase IV (KMG-IV): sequencing the most valuable type-strain genomes for metagenomic binning, comparative biology and taxonomic classification.</title>
        <authorList>
            <person name="Goeker M."/>
        </authorList>
    </citation>
    <scope>NUCLEOTIDE SEQUENCE [LARGE SCALE GENOMIC DNA]</scope>
    <source>
        <strain evidence="2 4">DSM 12034</strain>
    </source>
</reference>
<evidence type="ECO:0000313" key="5">
    <source>
        <dbReference type="Proteomes" id="UP000315577"/>
    </source>
</evidence>
<evidence type="ECO:0000256" key="1">
    <source>
        <dbReference type="SAM" id="SignalP"/>
    </source>
</evidence>
<organism evidence="2 4">
    <name type="scientific">Tepidimonas ignava</name>
    <dbReference type="NCBI Taxonomy" id="114249"/>
    <lineage>
        <taxon>Bacteria</taxon>
        <taxon>Pseudomonadati</taxon>
        <taxon>Pseudomonadota</taxon>
        <taxon>Betaproteobacteria</taxon>
        <taxon>Burkholderiales</taxon>
        <taxon>Tepidimonas</taxon>
    </lineage>
</organism>
<feature type="chain" id="PRO_5020208783" evidence="1">
    <location>
        <begin position="35"/>
        <end position="101"/>
    </location>
</feature>
<feature type="signal peptide" evidence="1">
    <location>
        <begin position="1"/>
        <end position="34"/>
    </location>
</feature>
<reference evidence="3 5" key="2">
    <citation type="submission" date="2019-07" db="EMBL/GenBank/DDBJ databases">
        <title>Tepidimonas ignava SPS-1037 draft genome.</title>
        <authorList>
            <person name="Da Costa M.S."/>
            <person name="Froufe H.J.C."/>
            <person name="Egas C."/>
            <person name="Albuquerque L."/>
        </authorList>
    </citation>
    <scope>NUCLEOTIDE SEQUENCE [LARGE SCALE GENOMIC DNA]</scope>
    <source>
        <strain evidence="3 5">SPS-1037</strain>
    </source>
</reference>
<comment type="caution">
    <text evidence="2">The sequence shown here is derived from an EMBL/GenBank/DDBJ whole genome shotgun (WGS) entry which is preliminary data.</text>
</comment>
<dbReference type="EMBL" id="VJNC01000006">
    <property type="protein sequence ID" value="TSE22409.1"/>
    <property type="molecule type" value="Genomic_DNA"/>
</dbReference>
<name>A0A4R3L625_9BURK</name>
<evidence type="ECO:0000313" key="2">
    <source>
        <dbReference type="EMBL" id="TCS94455.1"/>
    </source>
</evidence>
<accession>A0A4R3L625</accession>
<evidence type="ECO:0000313" key="3">
    <source>
        <dbReference type="EMBL" id="TSE22409.1"/>
    </source>
</evidence>
<dbReference type="AlphaFoldDB" id="A0A4R3L625"/>
<keyword evidence="5" id="KW-1185">Reference proteome</keyword>
<dbReference type="RefSeq" id="WP_243646584.1">
    <property type="nucleotide sequence ID" value="NZ_SMAH01000018.1"/>
</dbReference>
<sequence length="101" mass="10555">MTNQLMRTRAKRHVRVWAACSLGWLLVASGAVHAAGTSACEAAAQGKKLAGAARTSFVTKCERDAQAACEAQAADKKLAGAARTSFVKKCVRETPVPTPGQ</sequence>
<dbReference type="Proteomes" id="UP000315577">
    <property type="component" value="Unassembled WGS sequence"/>
</dbReference>
<keyword evidence="1" id="KW-0732">Signal</keyword>
<dbReference type="EMBL" id="SMAH01000018">
    <property type="protein sequence ID" value="TCS94455.1"/>
    <property type="molecule type" value="Genomic_DNA"/>
</dbReference>